<name>A0A8H5ARS8_9AGAR</name>
<protein>
    <recommendedName>
        <fullName evidence="1">CHAT domain-containing protein</fullName>
    </recommendedName>
</protein>
<dbReference type="Proteomes" id="UP000541558">
    <property type="component" value="Unassembled WGS sequence"/>
</dbReference>
<dbReference type="InterPro" id="IPR024983">
    <property type="entry name" value="CHAT_dom"/>
</dbReference>
<dbReference type="AlphaFoldDB" id="A0A8H5ARS8"/>
<dbReference type="OrthoDB" id="9991317at2759"/>
<feature type="domain" description="CHAT" evidence="1">
    <location>
        <begin position="17"/>
        <end position="151"/>
    </location>
</feature>
<proteinExistence type="predicted"/>
<evidence type="ECO:0000313" key="3">
    <source>
        <dbReference type="Proteomes" id="UP000541558"/>
    </source>
</evidence>
<sequence>MALNLGATQLQQYPSRGHGAENAAEPLKSCFLFHEGALELSTILQANLNNADLAFLSACQTSTGEEKLTDEAVHLAAGMLAAGYRRGVGTMWSIVDQAAEDVSTAFYEYIFTHQEGCHAGVDGTHSAQALHHATQQLRLRLDDSEQSLLTWVPSIYQI</sequence>
<gene>
    <name evidence="2" type="ORF">D9611_014445</name>
</gene>
<comment type="caution">
    <text evidence="2">The sequence shown here is derived from an EMBL/GenBank/DDBJ whole genome shotgun (WGS) entry which is preliminary data.</text>
</comment>
<reference evidence="2 3" key="1">
    <citation type="journal article" date="2020" name="ISME J.">
        <title>Uncovering the hidden diversity of litter-decomposition mechanisms in mushroom-forming fungi.</title>
        <authorList>
            <person name="Floudas D."/>
            <person name="Bentzer J."/>
            <person name="Ahren D."/>
            <person name="Johansson T."/>
            <person name="Persson P."/>
            <person name="Tunlid A."/>
        </authorList>
    </citation>
    <scope>NUCLEOTIDE SEQUENCE [LARGE SCALE GENOMIC DNA]</scope>
    <source>
        <strain evidence="2 3">CBS 175.51</strain>
    </source>
</reference>
<evidence type="ECO:0000313" key="2">
    <source>
        <dbReference type="EMBL" id="KAF5309714.1"/>
    </source>
</evidence>
<dbReference type="Pfam" id="PF12770">
    <property type="entry name" value="CHAT"/>
    <property type="match status" value="1"/>
</dbReference>
<organism evidence="2 3">
    <name type="scientific">Ephemerocybe angulata</name>
    <dbReference type="NCBI Taxonomy" id="980116"/>
    <lineage>
        <taxon>Eukaryota</taxon>
        <taxon>Fungi</taxon>
        <taxon>Dikarya</taxon>
        <taxon>Basidiomycota</taxon>
        <taxon>Agaricomycotina</taxon>
        <taxon>Agaricomycetes</taxon>
        <taxon>Agaricomycetidae</taxon>
        <taxon>Agaricales</taxon>
        <taxon>Agaricineae</taxon>
        <taxon>Psathyrellaceae</taxon>
        <taxon>Ephemerocybe</taxon>
    </lineage>
</organism>
<dbReference type="EMBL" id="JAACJK010000232">
    <property type="protein sequence ID" value="KAF5309714.1"/>
    <property type="molecule type" value="Genomic_DNA"/>
</dbReference>
<keyword evidence="3" id="KW-1185">Reference proteome</keyword>
<accession>A0A8H5ARS8</accession>
<evidence type="ECO:0000259" key="1">
    <source>
        <dbReference type="Pfam" id="PF12770"/>
    </source>
</evidence>